<dbReference type="NCBIfam" id="TIGR00044">
    <property type="entry name" value="YggS family pyridoxal phosphate-dependent enzyme"/>
    <property type="match status" value="1"/>
</dbReference>
<dbReference type="CDD" id="cd06822">
    <property type="entry name" value="PLPDE_III_YBL036c_euk"/>
    <property type="match status" value="1"/>
</dbReference>
<dbReference type="HAMAP" id="MF_02087">
    <property type="entry name" value="PLP_homeostasis"/>
    <property type="match status" value="1"/>
</dbReference>
<accession>A0A8H5FV16</accession>
<evidence type="ECO:0000256" key="2">
    <source>
        <dbReference type="HAMAP-Rule" id="MF_03225"/>
    </source>
</evidence>
<dbReference type="InterPro" id="IPR029066">
    <property type="entry name" value="PLP-binding_barrel"/>
</dbReference>
<gene>
    <name evidence="3" type="ORF">D9758_010191</name>
</gene>
<dbReference type="OrthoDB" id="10264196at2759"/>
<comment type="similarity">
    <text evidence="2">Belongs to the pyridoxal phosphate-binding protein YggS/PROSC family.</text>
</comment>
<dbReference type="Proteomes" id="UP000559256">
    <property type="component" value="Unassembled WGS sequence"/>
</dbReference>
<dbReference type="PANTHER" id="PTHR10146">
    <property type="entry name" value="PROLINE SYNTHETASE CO-TRANSCRIBED BACTERIAL HOMOLOG PROTEIN"/>
    <property type="match status" value="1"/>
</dbReference>
<feature type="modified residue" description="N6-(pyridoxal phosphate)lysine" evidence="2">
    <location>
        <position position="91"/>
    </location>
</feature>
<dbReference type="AlphaFoldDB" id="A0A8H5FV16"/>
<evidence type="ECO:0000313" key="3">
    <source>
        <dbReference type="EMBL" id="KAF5349752.1"/>
    </source>
</evidence>
<dbReference type="GO" id="GO:0030170">
    <property type="term" value="F:pyridoxal phosphate binding"/>
    <property type="evidence" value="ECO:0007669"/>
    <property type="project" value="UniProtKB-UniRule"/>
</dbReference>
<dbReference type="SUPFAM" id="SSF51419">
    <property type="entry name" value="PLP-binding barrel"/>
    <property type="match status" value="1"/>
</dbReference>
<keyword evidence="4" id="KW-1185">Reference proteome</keyword>
<evidence type="ECO:0000256" key="1">
    <source>
        <dbReference type="ARBA" id="ARBA00022898"/>
    </source>
</evidence>
<protein>
    <recommendedName>
        <fullName evidence="2">Pyridoxal phosphate homeostasis protein</fullName>
        <shortName evidence="2">PLP homeostasis protein</shortName>
    </recommendedName>
</protein>
<sequence length="339" mass="37326">MSFCRRRPLYFNPLSLSSTSFFSLPRSSIRSFSVNSPQMAVLISNTNDVPKASTERTEELRENLREIRQRVKDANASSSSGTPKKLVAVSKYKPSSDIMVCFEDGQLDFGENYVQELVDKAKELPLEIRWHFIGTLQSNKAKLLADIPNLHTVQTLSSEKAATALNKALASLTRQPPRTFPLNVLIQVNTSGEDAKSGLPPLFSSSAEEPPATSIPSSNLAKLAKHVILNCPHLHFQGLMTIGSLELSLHASETEKNADFEKLRETRDLLEGWLRSEGQIAAAKWGSEEHDGRLVMSMGMSSDFEAALKAGSDIVRVGTGIFGQRKMKEEVKGEKAHTA</sequence>
<name>A0A8H5FV16_9AGAR</name>
<dbReference type="InterPro" id="IPR011078">
    <property type="entry name" value="PyrdxlP_homeostasis"/>
</dbReference>
<dbReference type="PROSITE" id="PS01211">
    <property type="entry name" value="UPF0001"/>
    <property type="match status" value="1"/>
</dbReference>
<comment type="function">
    <text evidence="2">Pyridoxal 5'-phosphate (PLP)-binding protein, which may be involved in intracellular homeostatic regulation of pyridoxal 5'-phosphate (PLP), the active form of vitamin B6.</text>
</comment>
<reference evidence="3 4" key="1">
    <citation type="journal article" date="2020" name="ISME J.">
        <title>Uncovering the hidden diversity of litter-decomposition mechanisms in mushroom-forming fungi.</title>
        <authorList>
            <person name="Floudas D."/>
            <person name="Bentzer J."/>
            <person name="Ahren D."/>
            <person name="Johansson T."/>
            <person name="Persson P."/>
            <person name="Tunlid A."/>
        </authorList>
    </citation>
    <scope>NUCLEOTIDE SEQUENCE [LARGE SCALE GENOMIC DNA]</scope>
    <source>
        <strain evidence="3 4">CBS 291.85</strain>
    </source>
</reference>
<organism evidence="3 4">
    <name type="scientific">Tetrapyrgos nigripes</name>
    <dbReference type="NCBI Taxonomy" id="182062"/>
    <lineage>
        <taxon>Eukaryota</taxon>
        <taxon>Fungi</taxon>
        <taxon>Dikarya</taxon>
        <taxon>Basidiomycota</taxon>
        <taxon>Agaricomycotina</taxon>
        <taxon>Agaricomycetes</taxon>
        <taxon>Agaricomycetidae</taxon>
        <taxon>Agaricales</taxon>
        <taxon>Marasmiineae</taxon>
        <taxon>Marasmiaceae</taxon>
        <taxon>Tetrapyrgos</taxon>
    </lineage>
</organism>
<comment type="caution">
    <text evidence="3">The sequence shown here is derived from an EMBL/GenBank/DDBJ whole genome shotgun (WGS) entry which is preliminary data.</text>
</comment>
<proteinExistence type="inferred from homology"/>
<keyword evidence="1 2" id="KW-0663">Pyridoxal phosphate</keyword>
<dbReference type="Gene3D" id="3.20.20.10">
    <property type="entry name" value="Alanine racemase"/>
    <property type="match status" value="1"/>
</dbReference>
<dbReference type="PANTHER" id="PTHR10146:SF14">
    <property type="entry name" value="PYRIDOXAL PHOSPHATE HOMEOSTASIS PROTEIN"/>
    <property type="match status" value="1"/>
</dbReference>
<evidence type="ECO:0000313" key="4">
    <source>
        <dbReference type="Proteomes" id="UP000559256"/>
    </source>
</evidence>
<dbReference type="EMBL" id="JAACJM010000079">
    <property type="protein sequence ID" value="KAF5349752.1"/>
    <property type="molecule type" value="Genomic_DNA"/>
</dbReference>